<keyword evidence="1" id="KW-0812">Transmembrane</keyword>
<organism evidence="2 3">
    <name type="scientific">Favolaschia claudopus</name>
    <dbReference type="NCBI Taxonomy" id="2862362"/>
    <lineage>
        <taxon>Eukaryota</taxon>
        <taxon>Fungi</taxon>
        <taxon>Dikarya</taxon>
        <taxon>Basidiomycota</taxon>
        <taxon>Agaricomycotina</taxon>
        <taxon>Agaricomycetes</taxon>
        <taxon>Agaricomycetidae</taxon>
        <taxon>Agaricales</taxon>
        <taxon>Marasmiineae</taxon>
        <taxon>Mycenaceae</taxon>
        <taxon>Favolaschia</taxon>
    </lineage>
</organism>
<keyword evidence="3" id="KW-1185">Reference proteome</keyword>
<dbReference type="EMBL" id="JAWWNJ010000026">
    <property type="protein sequence ID" value="KAK7029953.1"/>
    <property type="molecule type" value="Genomic_DNA"/>
</dbReference>
<feature type="transmembrane region" description="Helical" evidence="1">
    <location>
        <begin position="194"/>
        <end position="212"/>
    </location>
</feature>
<sequence>MSEGRDGRRRKRAGFGGEGGELVWCGCVLVGVYICATYADGLTGWRRRMRIGQGVGAKTRTGGGEEISPSALSLPSPCPLIDRVYPPLLPPPIPLSHTPLRLPRLPASSAPLPPSLIADFRIGYLLHHALRRTTLRFMAATATHSSSFISLRQLPHPTTFLACLPSLSSYKSTTHFPPYALVGTILSLADEGCAGLIGVIAIVVFIVASVVGR</sequence>
<dbReference type="Proteomes" id="UP001362999">
    <property type="component" value="Unassembled WGS sequence"/>
</dbReference>
<accession>A0AAW0BUH0</accession>
<keyword evidence="1" id="KW-1133">Transmembrane helix</keyword>
<evidence type="ECO:0000313" key="3">
    <source>
        <dbReference type="Proteomes" id="UP001362999"/>
    </source>
</evidence>
<keyword evidence="1" id="KW-0472">Membrane</keyword>
<protein>
    <submittedName>
        <fullName evidence="2">Uncharacterized protein</fullName>
    </submittedName>
</protein>
<dbReference type="AlphaFoldDB" id="A0AAW0BUH0"/>
<evidence type="ECO:0000313" key="2">
    <source>
        <dbReference type="EMBL" id="KAK7029953.1"/>
    </source>
</evidence>
<proteinExistence type="predicted"/>
<reference evidence="2 3" key="1">
    <citation type="journal article" date="2024" name="J Genomics">
        <title>Draft genome sequencing and assembly of Favolaschia claudopus CIRM-BRFM 2984 isolated from oak limbs.</title>
        <authorList>
            <person name="Navarro D."/>
            <person name="Drula E."/>
            <person name="Chaduli D."/>
            <person name="Cazenave R."/>
            <person name="Ahrendt S."/>
            <person name="Wang J."/>
            <person name="Lipzen A."/>
            <person name="Daum C."/>
            <person name="Barry K."/>
            <person name="Grigoriev I.V."/>
            <person name="Favel A."/>
            <person name="Rosso M.N."/>
            <person name="Martin F."/>
        </authorList>
    </citation>
    <scope>NUCLEOTIDE SEQUENCE [LARGE SCALE GENOMIC DNA]</scope>
    <source>
        <strain evidence="2 3">CIRM-BRFM 2984</strain>
    </source>
</reference>
<feature type="transmembrane region" description="Helical" evidence="1">
    <location>
        <begin position="21"/>
        <end position="39"/>
    </location>
</feature>
<name>A0AAW0BUH0_9AGAR</name>
<evidence type="ECO:0000256" key="1">
    <source>
        <dbReference type="SAM" id="Phobius"/>
    </source>
</evidence>
<comment type="caution">
    <text evidence="2">The sequence shown here is derived from an EMBL/GenBank/DDBJ whole genome shotgun (WGS) entry which is preliminary data.</text>
</comment>
<gene>
    <name evidence="2" type="ORF">R3P38DRAFT_890353</name>
</gene>